<evidence type="ECO:0000313" key="6">
    <source>
        <dbReference type="Proteomes" id="UP000000226"/>
    </source>
</evidence>
<keyword evidence="6" id="KW-1185">Reference proteome</keyword>
<accession>V7BL08</accession>
<dbReference type="GO" id="GO:0007030">
    <property type="term" value="P:Golgi organization"/>
    <property type="evidence" value="ECO:0007669"/>
    <property type="project" value="TreeGrafter"/>
</dbReference>
<evidence type="ECO:0000256" key="1">
    <source>
        <dbReference type="ARBA" id="ARBA00010603"/>
    </source>
</evidence>
<protein>
    <recommendedName>
        <fullName evidence="2">Dymeclin</fullName>
    </recommendedName>
</protein>
<evidence type="ECO:0000313" key="5">
    <source>
        <dbReference type="EMBL" id="ESW17735.1"/>
    </source>
</evidence>
<evidence type="ECO:0000256" key="2">
    <source>
        <dbReference type="ARBA" id="ARBA00015736"/>
    </source>
</evidence>
<keyword evidence="4" id="KW-0449">Lipoprotein</keyword>
<dbReference type="Pfam" id="PF09742">
    <property type="entry name" value="Dymeclin"/>
    <property type="match status" value="2"/>
</dbReference>
<evidence type="ECO:0000256" key="3">
    <source>
        <dbReference type="ARBA" id="ARBA00022707"/>
    </source>
</evidence>
<sequence length="154" mass="17572">MRNVLNFIASVDVSPNTYFLHLELLNFMIIAMSTQLLCEPSPRSNDVNPFLDAVMAQDGHLVSSVVCKLLLNYITCPINAHSRRLYDARRRTANQIYMLIILLILSQDSSFNAGIHKLILPTIPWYKERLLLQSSLDSLMIIILIRTVLSLDRT</sequence>
<dbReference type="GO" id="GO:0005794">
    <property type="term" value="C:Golgi apparatus"/>
    <property type="evidence" value="ECO:0007669"/>
    <property type="project" value="TreeGrafter"/>
</dbReference>
<evidence type="ECO:0000256" key="4">
    <source>
        <dbReference type="ARBA" id="ARBA00023288"/>
    </source>
</evidence>
<reference evidence="6" key="1">
    <citation type="journal article" date="2014" name="Nat. Genet.">
        <title>A reference genome for common bean and genome-wide analysis of dual domestications.</title>
        <authorList>
            <person name="Schmutz J."/>
            <person name="McClean P.E."/>
            <person name="Mamidi S."/>
            <person name="Wu G.A."/>
            <person name="Cannon S.B."/>
            <person name="Grimwood J."/>
            <person name="Jenkins J."/>
            <person name="Shu S."/>
            <person name="Song Q."/>
            <person name="Chavarro C."/>
            <person name="Torres-Torres M."/>
            <person name="Geffroy V."/>
            <person name="Moghaddam S.M."/>
            <person name="Gao D."/>
            <person name="Abernathy B."/>
            <person name="Barry K."/>
            <person name="Blair M."/>
            <person name="Brick M.A."/>
            <person name="Chovatia M."/>
            <person name="Gepts P."/>
            <person name="Goodstein D.M."/>
            <person name="Gonzales M."/>
            <person name="Hellsten U."/>
            <person name="Hyten D.L."/>
            <person name="Jia G."/>
            <person name="Kelly J.D."/>
            <person name="Kudrna D."/>
            <person name="Lee R."/>
            <person name="Richard M.M."/>
            <person name="Miklas P.N."/>
            <person name="Osorno J.M."/>
            <person name="Rodrigues J."/>
            <person name="Thareau V."/>
            <person name="Urrea C.A."/>
            <person name="Wang M."/>
            <person name="Yu Y."/>
            <person name="Zhang M."/>
            <person name="Wing R.A."/>
            <person name="Cregan P.B."/>
            <person name="Rokhsar D.S."/>
            <person name="Jackson S.A."/>
        </authorList>
    </citation>
    <scope>NUCLEOTIDE SEQUENCE [LARGE SCALE GENOMIC DNA]</scope>
    <source>
        <strain evidence="6">cv. G19833</strain>
    </source>
</reference>
<dbReference type="Gramene" id="ESW17735">
    <property type="protein sequence ID" value="ESW17735"/>
    <property type="gene ID" value="PHAVU_007G263800g"/>
</dbReference>
<proteinExistence type="inferred from homology"/>
<dbReference type="AlphaFoldDB" id="V7BL08"/>
<dbReference type="PANTHER" id="PTHR12895:SF9">
    <property type="entry name" value="DYMECLIN"/>
    <property type="match status" value="1"/>
</dbReference>
<organism evidence="5 6">
    <name type="scientific">Phaseolus vulgaris</name>
    <name type="common">Kidney bean</name>
    <name type="synonym">French bean</name>
    <dbReference type="NCBI Taxonomy" id="3885"/>
    <lineage>
        <taxon>Eukaryota</taxon>
        <taxon>Viridiplantae</taxon>
        <taxon>Streptophyta</taxon>
        <taxon>Embryophyta</taxon>
        <taxon>Tracheophyta</taxon>
        <taxon>Spermatophyta</taxon>
        <taxon>Magnoliopsida</taxon>
        <taxon>eudicotyledons</taxon>
        <taxon>Gunneridae</taxon>
        <taxon>Pentapetalae</taxon>
        <taxon>rosids</taxon>
        <taxon>fabids</taxon>
        <taxon>Fabales</taxon>
        <taxon>Fabaceae</taxon>
        <taxon>Papilionoideae</taxon>
        <taxon>50 kb inversion clade</taxon>
        <taxon>NPAAA clade</taxon>
        <taxon>indigoferoid/millettioid clade</taxon>
        <taxon>Phaseoleae</taxon>
        <taxon>Phaseolus</taxon>
    </lineage>
</organism>
<dbReference type="OrthoDB" id="1743521at2759"/>
<dbReference type="EMBL" id="CM002294">
    <property type="protein sequence ID" value="ESW17735.1"/>
    <property type="molecule type" value="Genomic_DNA"/>
</dbReference>
<dbReference type="STRING" id="3885.V7BL08"/>
<keyword evidence="3" id="KW-0519">Myristate</keyword>
<dbReference type="eggNOG" id="KOG2225">
    <property type="taxonomic scope" value="Eukaryota"/>
</dbReference>
<dbReference type="PANTHER" id="PTHR12895">
    <property type="entry name" value="DYMECLIN"/>
    <property type="match status" value="1"/>
</dbReference>
<dbReference type="Proteomes" id="UP000000226">
    <property type="component" value="Chromosome 7"/>
</dbReference>
<comment type="similarity">
    <text evidence="1">Belongs to the dymeclin family.</text>
</comment>
<gene>
    <name evidence="5" type="ORF">PHAVU_007G263800g</name>
</gene>
<name>V7BL08_PHAVU</name>
<dbReference type="InterPro" id="IPR019142">
    <property type="entry name" value="Dymeclin"/>
</dbReference>